<dbReference type="EMBL" id="AZFV01000038">
    <property type="protein sequence ID" value="KRM14473.1"/>
    <property type="molecule type" value="Genomic_DNA"/>
</dbReference>
<gene>
    <name evidence="1" type="ORF">FD31_GL001806</name>
</gene>
<accession>A0A0R1WFI4</accession>
<evidence type="ECO:0000313" key="1">
    <source>
        <dbReference type="EMBL" id="KRM14473.1"/>
    </source>
</evidence>
<evidence type="ECO:0008006" key="3">
    <source>
        <dbReference type="Google" id="ProtNLM"/>
    </source>
</evidence>
<protein>
    <recommendedName>
        <fullName evidence="3">Prophage protein</fullName>
    </recommendedName>
</protein>
<proteinExistence type="predicted"/>
<organism evidence="1 2">
    <name type="scientific">Companilactobacillus nantensis DSM 16982</name>
    <dbReference type="NCBI Taxonomy" id="1423774"/>
    <lineage>
        <taxon>Bacteria</taxon>
        <taxon>Bacillati</taxon>
        <taxon>Bacillota</taxon>
        <taxon>Bacilli</taxon>
        <taxon>Lactobacillales</taxon>
        <taxon>Lactobacillaceae</taxon>
        <taxon>Companilactobacillus</taxon>
    </lineage>
</organism>
<dbReference type="PATRIC" id="fig|1423774.3.peg.1874"/>
<dbReference type="AlphaFoldDB" id="A0A0R1WFI4"/>
<name>A0A0R1WFI4_9LACO</name>
<dbReference type="Proteomes" id="UP000051302">
    <property type="component" value="Unassembled WGS sequence"/>
</dbReference>
<reference evidence="1 2" key="1">
    <citation type="journal article" date="2015" name="Genome Announc.">
        <title>Expanding the biotechnology potential of lactobacilli through comparative genomics of 213 strains and associated genera.</title>
        <authorList>
            <person name="Sun Z."/>
            <person name="Harris H.M."/>
            <person name="McCann A."/>
            <person name="Guo C."/>
            <person name="Argimon S."/>
            <person name="Zhang W."/>
            <person name="Yang X."/>
            <person name="Jeffery I.B."/>
            <person name="Cooney J.C."/>
            <person name="Kagawa T.F."/>
            <person name="Liu W."/>
            <person name="Song Y."/>
            <person name="Salvetti E."/>
            <person name="Wrobel A."/>
            <person name="Rasinkangas P."/>
            <person name="Parkhill J."/>
            <person name="Rea M.C."/>
            <person name="O'Sullivan O."/>
            <person name="Ritari J."/>
            <person name="Douillard F.P."/>
            <person name="Paul Ross R."/>
            <person name="Yang R."/>
            <person name="Briner A.E."/>
            <person name="Felis G.E."/>
            <person name="de Vos W.M."/>
            <person name="Barrangou R."/>
            <person name="Klaenhammer T.R."/>
            <person name="Caufield P.W."/>
            <person name="Cui Y."/>
            <person name="Zhang H."/>
            <person name="O'Toole P.W."/>
        </authorList>
    </citation>
    <scope>NUCLEOTIDE SEQUENCE [LARGE SCALE GENOMIC DNA]</scope>
    <source>
        <strain evidence="1 2">DSM 16982</strain>
    </source>
</reference>
<comment type="caution">
    <text evidence="1">The sequence shown here is derived from an EMBL/GenBank/DDBJ whole genome shotgun (WGS) entry which is preliminary data.</text>
</comment>
<evidence type="ECO:0000313" key="2">
    <source>
        <dbReference type="Proteomes" id="UP000051302"/>
    </source>
</evidence>
<sequence>MIKTITDPITWAIEFENRDIAHDLYEKTVVGYDNNTFGKRTVNNDTWYIGTMLLDDEFKAKITEFLNQYDITSNQYTVTKTAVGTFFNAL</sequence>
<dbReference type="RefSeq" id="WP_057893084.1">
    <property type="nucleotide sequence ID" value="NZ_AZFV01000038.1"/>
</dbReference>
<keyword evidence="2" id="KW-1185">Reference proteome</keyword>